<organism evidence="2 3">
    <name type="scientific">Variovorax terrae</name>
    <dbReference type="NCBI Taxonomy" id="2923278"/>
    <lineage>
        <taxon>Bacteria</taxon>
        <taxon>Pseudomonadati</taxon>
        <taxon>Pseudomonadota</taxon>
        <taxon>Betaproteobacteria</taxon>
        <taxon>Burkholderiales</taxon>
        <taxon>Comamonadaceae</taxon>
        <taxon>Variovorax</taxon>
    </lineage>
</organism>
<sequence length="100" mass="11141">MSQTLSVWLVIVAAFCAANLPFVNQRLFAVVPLSRPKTLAWRLAELVVLYVVVGGIGLALEQRAGQIAPQGWEFYVITGALFLTFAFPGFVYRYLLKHRA</sequence>
<reference evidence="2" key="1">
    <citation type="submission" date="2022-03" db="EMBL/GenBank/DDBJ databases">
        <authorList>
            <person name="Woo C.Y."/>
        </authorList>
    </citation>
    <scope>NUCLEOTIDE SEQUENCE</scope>
    <source>
        <strain evidence="2">CYS-02</strain>
    </source>
</reference>
<dbReference type="InterPro" id="IPR016768">
    <property type="entry name" value="UCP019883"/>
</dbReference>
<dbReference type="AlphaFoldDB" id="A0A9X1VSJ7"/>
<keyword evidence="1" id="KW-0812">Transmembrane</keyword>
<dbReference type="Proteomes" id="UP001139447">
    <property type="component" value="Unassembled WGS sequence"/>
</dbReference>
<feature type="transmembrane region" description="Helical" evidence="1">
    <location>
        <begin position="39"/>
        <end position="60"/>
    </location>
</feature>
<keyword evidence="3" id="KW-1185">Reference proteome</keyword>
<dbReference type="Pfam" id="PF10993">
    <property type="entry name" value="DUF2818"/>
    <property type="match status" value="1"/>
</dbReference>
<keyword evidence="1" id="KW-1133">Transmembrane helix</keyword>
<gene>
    <name evidence="2" type="ORF">MMF98_04945</name>
</gene>
<evidence type="ECO:0000313" key="2">
    <source>
        <dbReference type="EMBL" id="MCJ0762553.1"/>
    </source>
</evidence>
<dbReference type="PIRSF" id="PIRSF019883">
    <property type="entry name" value="UCP019883"/>
    <property type="match status" value="1"/>
</dbReference>
<feature type="transmembrane region" description="Helical" evidence="1">
    <location>
        <begin position="72"/>
        <end position="95"/>
    </location>
</feature>
<proteinExistence type="predicted"/>
<comment type="caution">
    <text evidence="2">The sequence shown here is derived from an EMBL/GenBank/DDBJ whole genome shotgun (WGS) entry which is preliminary data.</text>
</comment>
<evidence type="ECO:0000313" key="3">
    <source>
        <dbReference type="Proteomes" id="UP001139447"/>
    </source>
</evidence>
<dbReference type="EMBL" id="JALGBI010000001">
    <property type="protein sequence ID" value="MCJ0762553.1"/>
    <property type="molecule type" value="Genomic_DNA"/>
</dbReference>
<evidence type="ECO:0000256" key="1">
    <source>
        <dbReference type="SAM" id="Phobius"/>
    </source>
</evidence>
<name>A0A9X1VSJ7_9BURK</name>
<keyword evidence="1" id="KW-0472">Membrane</keyword>
<accession>A0A9X1VSJ7</accession>
<dbReference type="RefSeq" id="WP_243304912.1">
    <property type="nucleotide sequence ID" value="NZ_JALGBI010000001.1"/>
</dbReference>
<protein>
    <submittedName>
        <fullName evidence="2">DUF2818 family protein</fullName>
    </submittedName>
</protein>